<organism evidence="1 2">
    <name type="scientific">Holotrichia oblita</name>
    <name type="common">Chafer beetle</name>
    <dbReference type="NCBI Taxonomy" id="644536"/>
    <lineage>
        <taxon>Eukaryota</taxon>
        <taxon>Metazoa</taxon>
        <taxon>Ecdysozoa</taxon>
        <taxon>Arthropoda</taxon>
        <taxon>Hexapoda</taxon>
        <taxon>Insecta</taxon>
        <taxon>Pterygota</taxon>
        <taxon>Neoptera</taxon>
        <taxon>Endopterygota</taxon>
        <taxon>Coleoptera</taxon>
        <taxon>Polyphaga</taxon>
        <taxon>Scarabaeiformia</taxon>
        <taxon>Scarabaeidae</taxon>
        <taxon>Melolonthinae</taxon>
        <taxon>Holotrichia</taxon>
    </lineage>
</organism>
<accession>A0ACB9TMX2</accession>
<evidence type="ECO:0000313" key="2">
    <source>
        <dbReference type="Proteomes" id="UP001056778"/>
    </source>
</evidence>
<evidence type="ECO:0000313" key="1">
    <source>
        <dbReference type="EMBL" id="KAI4468231.1"/>
    </source>
</evidence>
<comment type="caution">
    <text evidence="1">The sequence shown here is derived from an EMBL/GenBank/DDBJ whole genome shotgun (WGS) entry which is preliminary data.</text>
</comment>
<proteinExistence type="predicted"/>
<reference evidence="1" key="1">
    <citation type="submission" date="2022-04" db="EMBL/GenBank/DDBJ databases">
        <title>Chromosome-scale genome assembly of Holotrichia oblita Faldermann.</title>
        <authorList>
            <person name="Rongchong L."/>
        </authorList>
    </citation>
    <scope>NUCLEOTIDE SEQUENCE</scope>
    <source>
        <strain evidence="1">81SQS9</strain>
    </source>
</reference>
<gene>
    <name evidence="1" type="ORF">MML48_2g00018034</name>
</gene>
<sequence length="112" mass="12434">MCAEIKNIAVPNSFLRVTVEGGGCSGFQYKFDVDPCINEDDKQYLKNGTTVVVDDVSLDYIKGSIDYQEELIRSSFKIINNPLAEQVAHVNLVLTMNELACLNGVISVYIRV</sequence>
<dbReference type="Proteomes" id="UP001056778">
    <property type="component" value="Chromosome 2"/>
</dbReference>
<name>A0ACB9TMX2_HOLOL</name>
<dbReference type="EMBL" id="CM043016">
    <property type="protein sequence ID" value="KAI4468231.1"/>
    <property type="molecule type" value="Genomic_DNA"/>
</dbReference>
<protein>
    <submittedName>
        <fullName evidence="1">Iron-sulfur cluster assembly 2 mitochondrial</fullName>
    </submittedName>
</protein>
<keyword evidence="2" id="KW-1185">Reference proteome</keyword>